<keyword evidence="2" id="KW-1185">Reference proteome</keyword>
<accession>A0A0C2J4B0</accession>
<organism evidence="1 2">
    <name type="scientific">Thelohanellus kitauei</name>
    <name type="common">Myxosporean</name>
    <dbReference type="NCBI Taxonomy" id="669202"/>
    <lineage>
        <taxon>Eukaryota</taxon>
        <taxon>Metazoa</taxon>
        <taxon>Cnidaria</taxon>
        <taxon>Myxozoa</taxon>
        <taxon>Myxosporea</taxon>
        <taxon>Bivalvulida</taxon>
        <taxon>Platysporina</taxon>
        <taxon>Myxobolidae</taxon>
        <taxon>Thelohanellus</taxon>
    </lineage>
</organism>
<dbReference type="EMBL" id="JWZT01001156">
    <property type="protein sequence ID" value="KII72639.1"/>
    <property type="molecule type" value="Genomic_DNA"/>
</dbReference>
<sequence>MIDDKIRDPKDAFVFDLRVKIKYCLSAVFQMVPIQPYLNNALLDIGANSYNTSRINSCLIFISAMTKGTPLSADFHPVLEIILDISPDATSLLTKTCVIFLHDFIYEFYDLQILTGGSVIDFDAIYKWLACVPKLATEIINYKREWKTQNHESTIQDLEDTTINTTPNDYARLALFMMTAFSKALGHAEYISMNSDDTPPIEKGIDLCFEVMNRLKDNEEIYERICDVLHIIIHGACDMLTDKEKMMNVIGAGSSSIAAIFDHACNFLSQEDYNDHPLHMERIMNLLRSILERLYDIVLDSLDIGRLVTLASHGLLSPDEPTFTECHKVLLVLFRRPSTSICKKRPETDSIVVRLYNSHSHQIVKDCVDVILSQRKISFIKACGYMLRLMNVEDGYNNGTLLKFEKAHLYEIFENCHDEVNHDKSFFDDLTNIFNASNEEEAENMAISINSKLYKA</sequence>
<gene>
    <name evidence="1" type="ORF">RF11_10381</name>
</gene>
<dbReference type="Gene3D" id="1.25.10.10">
    <property type="entry name" value="Leucine-rich Repeat Variant"/>
    <property type="match status" value="1"/>
</dbReference>
<dbReference type="InterPro" id="IPR011989">
    <property type="entry name" value="ARM-like"/>
</dbReference>
<dbReference type="Proteomes" id="UP000031668">
    <property type="component" value="Unassembled WGS sequence"/>
</dbReference>
<evidence type="ECO:0000313" key="2">
    <source>
        <dbReference type="Proteomes" id="UP000031668"/>
    </source>
</evidence>
<name>A0A0C2J4B0_THEKT</name>
<protein>
    <submittedName>
        <fullName evidence="1">Uncharacterized protein</fullName>
    </submittedName>
</protein>
<comment type="caution">
    <text evidence="1">The sequence shown here is derived from an EMBL/GenBank/DDBJ whole genome shotgun (WGS) entry which is preliminary data.</text>
</comment>
<evidence type="ECO:0000313" key="1">
    <source>
        <dbReference type="EMBL" id="KII72639.1"/>
    </source>
</evidence>
<dbReference type="AlphaFoldDB" id="A0A0C2J4B0"/>
<proteinExistence type="predicted"/>
<reference evidence="1 2" key="1">
    <citation type="journal article" date="2014" name="Genome Biol. Evol.">
        <title>The genome of the myxosporean Thelohanellus kitauei shows adaptations to nutrient acquisition within its fish host.</title>
        <authorList>
            <person name="Yang Y."/>
            <person name="Xiong J."/>
            <person name="Zhou Z."/>
            <person name="Huo F."/>
            <person name="Miao W."/>
            <person name="Ran C."/>
            <person name="Liu Y."/>
            <person name="Zhang J."/>
            <person name="Feng J."/>
            <person name="Wang M."/>
            <person name="Wang M."/>
            <person name="Wang L."/>
            <person name="Yao B."/>
        </authorList>
    </citation>
    <scope>NUCLEOTIDE SEQUENCE [LARGE SCALE GENOMIC DNA]</scope>
    <source>
        <strain evidence="1">Wuqing</strain>
    </source>
</reference>